<dbReference type="EMBL" id="JAAXLA010000064">
    <property type="protein sequence ID" value="NMI00760.1"/>
    <property type="molecule type" value="Genomic_DNA"/>
</dbReference>
<protein>
    <submittedName>
        <fullName evidence="3">AMP-binding protein</fullName>
    </submittedName>
</protein>
<evidence type="ECO:0000313" key="3">
    <source>
        <dbReference type="EMBL" id="NMI00760.1"/>
    </source>
</evidence>
<evidence type="ECO:0000259" key="2">
    <source>
        <dbReference type="Pfam" id="PF13193"/>
    </source>
</evidence>
<dbReference type="Proteomes" id="UP000820669">
    <property type="component" value="Unassembled WGS sequence"/>
</dbReference>
<dbReference type="InterPro" id="IPR020845">
    <property type="entry name" value="AMP-binding_CS"/>
</dbReference>
<accession>A0ABX1SKG2</accession>
<name>A0ABX1SKG2_9PSEU</name>
<feature type="domain" description="AMP-binding enzyme C-terminal" evidence="2">
    <location>
        <begin position="456"/>
        <end position="532"/>
    </location>
</feature>
<dbReference type="RefSeq" id="WP_169384226.1">
    <property type="nucleotide sequence ID" value="NZ_JAAXLA010000064.1"/>
</dbReference>
<evidence type="ECO:0000259" key="1">
    <source>
        <dbReference type="Pfam" id="PF00501"/>
    </source>
</evidence>
<dbReference type="InterPro" id="IPR050237">
    <property type="entry name" value="ATP-dep_AMP-bd_enzyme"/>
</dbReference>
<dbReference type="InterPro" id="IPR025110">
    <property type="entry name" value="AMP-bd_C"/>
</dbReference>
<proteinExistence type="predicted"/>
<dbReference type="SUPFAM" id="SSF56801">
    <property type="entry name" value="Acetyl-CoA synthetase-like"/>
    <property type="match status" value="1"/>
</dbReference>
<dbReference type="Gene3D" id="3.30.300.30">
    <property type="match status" value="1"/>
</dbReference>
<reference evidence="3 4" key="1">
    <citation type="submission" date="2020-04" db="EMBL/GenBank/DDBJ databases">
        <authorList>
            <person name="Klaysubun C."/>
            <person name="Duangmal K."/>
            <person name="Lipun K."/>
        </authorList>
    </citation>
    <scope>NUCLEOTIDE SEQUENCE [LARGE SCALE GENOMIC DNA]</scope>
    <source>
        <strain evidence="3 4">K10HN5</strain>
    </source>
</reference>
<dbReference type="Gene3D" id="3.40.50.12780">
    <property type="entry name" value="N-terminal domain of ligase-like"/>
    <property type="match status" value="1"/>
</dbReference>
<dbReference type="PANTHER" id="PTHR43767:SF1">
    <property type="entry name" value="NONRIBOSOMAL PEPTIDE SYNTHASE PES1 (EUROFUNG)-RELATED"/>
    <property type="match status" value="1"/>
</dbReference>
<feature type="domain" description="AMP-dependent synthetase/ligase" evidence="1">
    <location>
        <begin position="39"/>
        <end position="406"/>
    </location>
</feature>
<dbReference type="PANTHER" id="PTHR43767">
    <property type="entry name" value="LONG-CHAIN-FATTY-ACID--COA LIGASE"/>
    <property type="match status" value="1"/>
</dbReference>
<dbReference type="InterPro" id="IPR045851">
    <property type="entry name" value="AMP-bd_C_sf"/>
</dbReference>
<comment type="caution">
    <text evidence="3">The sequence shown here is derived from an EMBL/GenBank/DDBJ whole genome shotgun (WGS) entry which is preliminary data.</text>
</comment>
<dbReference type="Pfam" id="PF00501">
    <property type="entry name" value="AMP-binding"/>
    <property type="match status" value="1"/>
</dbReference>
<sequence>MHEDAEARAAFGASDAAKATFAAPEPDLVHRVNVGDSLTRTAAARAGRLAVVDGERRWSYAEFNAWVNRLAHGLAGRGYARGDALGLASGNSAEFLAVYYACAKLGVVCVPINLGWRPDEVAYVLGHSGARGIVVETQLVAAMSEAITQASDVADVMVAPGTGAPYAAEPADRHWVTLDMLASEVDTEPECVVGDRDALSYLYTSGTTSFPKGVVGSHLGIYLESMSSALDSGWNAADRFVAMMPMFHTAQLNAFCTPAVLVGATIHVLRGFDPAVLLDLIERERITQVFGLPMMYRAMLDHPSFAGRDLSSLKRAVYAMAPMPDELIRRALDGFGCDFALLFGQTEMSPVTTLFRPEHQLSHIGAVGTPITGVQVAIMGPDGELLPTGEQGEIVYRGPSTMNGYLHNPEATAEAFAHGWFHSGDVGSFDDDGVLWFADRYKDVIKTGGENVASIEVEKAVYAADERVGEVVVVGLPHERWSEAITAVVVPKPGETLDEAELTAKLKARLDGYKVPKSVIITDELPRTSTGKIQKNVVRERHATHYEG</sequence>
<dbReference type="Pfam" id="PF13193">
    <property type="entry name" value="AMP-binding_C"/>
    <property type="match status" value="1"/>
</dbReference>
<keyword evidence="4" id="KW-1185">Reference proteome</keyword>
<organism evidence="3 4">
    <name type="scientific">Pseudonocardia acidicola</name>
    <dbReference type="NCBI Taxonomy" id="2724939"/>
    <lineage>
        <taxon>Bacteria</taxon>
        <taxon>Bacillati</taxon>
        <taxon>Actinomycetota</taxon>
        <taxon>Actinomycetes</taxon>
        <taxon>Pseudonocardiales</taxon>
        <taxon>Pseudonocardiaceae</taxon>
        <taxon>Pseudonocardia</taxon>
    </lineage>
</organism>
<evidence type="ECO:0000313" key="4">
    <source>
        <dbReference type="Proteomes" id="UP000820669"/>
    </source>
</evidence>
<dbReference type="PROSITE" id="PS00455">
    <property type="entry name" value="AMP_BINDING"/>
    <property type="match status" value="1"/>
</dbReference>
<gene>
    <name evidence="3" type="ORF">HF526_26140</name>
</gene>
<dbReference type="InterPro" id="IPR042099">
    <property type="entry name" value="ANL_N_sf"/>
</dbReference>
<dbReference type="InterPro" id="IPR000873">
    <property type="entry name" value="AMP-dep_synth/lig_dom"/>
</dbReference>